<organism evidence="3">
    <name type="scientific">Flexilinea flocculi</name>
    <dbReference type="NCBI Taxonomy" id="1678840"/>
    <lineage>
        <taxon>Bacteria</taxon>
        <taxon>Bacillati</taxon>
        <taxon>Chloroflexota</taxon>
        <taxon>Anaerolineae</taxon>
        <taxon>Anaerolineales</taxon>
        <taxon>Anaerolineaceae</taxon>
        <taxon>Flexilinea</taxon>
    </lineage>
</organism>
<dbReference type="GO" id="GO:0004672">
    <property type="term" value="F:protein kinase activity"/>
    <property type="evidence" value="ECO:0007669"/>
    <property type="project" value="InterPro"/>
</dbReference>
<protein>
    <submittedName>
        <fullName evidence="3">Protein containing protein kinase domain</fullName>
    </submittedName>
</protein>
<dbReference type="AlphaFoldDB" id="A0A0S7BIR1"/>
<evidence type="ECO:0000259" key="2">
    <source>
        <dbReference type="PROSITE" id="PS50011"/>
    </source>
</evidence>
<feature type="domain" description="Protein kinase" evidence="2">
    <location>
        <begin position="13"/>
        <end position="309"/>
    </location>
</feature>
<dbReference type="EMBL" id="DF968181">
    <property type="protein sequence ID" value="GAP40236.1"/>
    <property type="molecule type" value="Genomic_DNA"/>
</dbReference>
<dbReference type="Gene3D" id="1.10.510.10">
    <property type="entry name" value="Transferase(Phosphotransferase) domain 1"/>
    <property type="match status" value="1"/>
</dbReference>
<dbReference type="SUPFAM" id="SSF56112">
    <property type="entry name" value="Protein kinase-like (PK-like)"/>
    <property type="match status" value="1"/>
</dbReference>
<dbReference type="PROSITE" id="PS50011">
    <property type="entry name" value="PROTEIN_KINASE_DOM"/>
    <property type="match status" value="1"/>
</dbReference>
<evidence type="ECO:0000313" key="3">
    <source>
        <dbReference type="EMBL" id="GAP40236.1"/>
    </source>
</evidence>
<keyword evidence="1" id="KW-0472">Membrane</keyword>
<dbReference type="STRING" id="1678840.ATC1_13203"/>
<keyword evidence="1" id="KW-1133">Transmembrane helix</keyword>
<keyword evidence="3" id="KW-0418">Kinase</keyword>
<proteinExistence type="predicted"/>
<keyword evidence="4" id="KW-1185">Reference proteome</keyword>
<evidence type="ECO:0000313" key="4">
    <source>
        <dbReference type="Proteomes" id="UP000053370"/>
    </source>
</evidence>
<dbReference type="InterPro" id="IPR011009">
    <property type="entry name" value="Kinase-like_dom_sf"/>
</dbReference>
<reference evidence="3" key="1">
    <citation type="journal article" date="2015" name="Genome Announc.">
        <title>Draft Genome Sequence of Anaerolineae Strain TC1, a Novel Isolate from a Methanogenic Wastewater Treatment System.</title>
        <authorList>
            <person name="Matsuura N."/>
            <person name="Tourlousse D.M."/>
            <person name="Sun L."/>
            <person name="Toyonaga M."/>
            <person name="Kuroda K."/>
            <person name="Ohashi A."/>
            <person name="Cruz R."/>
            <person name="Yamaguchi T."/>
            <person name="Sekiguchi Y."/>
        </authorList>
    </citation>
    <scope>NUCLEOTIDE SEQUENCE [LARGE SCALE GENOMIC DNA]</scope>
    <source>
        <strain evidence="3">TC1</strain>
    </source>
</reference>
<dbReference type="RefSeq" id="WP_062279347.1">
    <property type="nucleotide sequence ID" value="NZ_DF968181.1"/>
</dbReference>
<dbReference type="InterPro" id="IPR000719">
    <property type="entry name" value="Prot_kinase_dom"/>
</dbReference>
<keyword evidence="1" id="KW-0812">Transmembrane</keyword>
<gene>
    <name evidence="3" type="ORF">ATC1_13203</name>
</gene>
<dbReference type="OrthoDB" id="9805504at2"/>
<keyword evidence="3" id="KW-0808">Transferase</keyword>
<sequence length="440" mass="48970">MSMVQGLNRQQYQLEGQPFSNGGEGEIYNISNQPNQVAKIYHSDRVSPELESKLKIMVNRPPSQAVLAQVAWPIDVLYETSGQFCGFIMPRLNIDVALKELYEYPPQKYKNVSISQKICVAQNICAVISEVHKAGYVFGDFNPLNIGVNLVTGKVAFLDTDSYHILDQKTGNTYRCIVCLDGYVAPELLKACENYPKDAYATAPLPTFTQQTDNFALAIHIFKLLMNGYTPYNGIAETAQDSTASPGVGNNAIKHDNYCFKPGNKPQAVAVPPIDTLPEEIADLFTRAFMLGKLDPKQRPNAVEWHAALGRYEQSLQTCPSHNAHQYRNGLPTCPWCAADQRYTNKISPPIPQQTFSTPVRFPQQPFPTPVRIPPQPVPAPVKTNRNIRSIIFGPWQIFPSNAPINKPSCRKGCVIFLIIFGLFFLLAVIDGLIGSFTFN</sequence>
<dbReference type="Proteomes" id="UP000053370">
    <property type="component" value="Unassembled WGS sequence"/>
</dbReference>
<accession>A0A0S7BIR1</accession>
<feature type="transmembrane region" description="Helical" evidence="1">
    <location>
        <begin position="415"/>
        <end position="439"/>
    </location>
</feature>
<evidence type="ECO:0000256" key="1">
    <source>
        <dbReference type="SAM" id="Phobius"/>
    </source>
</evidence>
<name>A0A0S7BIR1_9CHLR</name>
<dbReference type="GO" id="GO:0005524">
    <property type="term" value="F:ATP binding"/>
    <property type="evidence" value="ECO:0007669"/>
    <property type="project" value="InterPro"/>
</dbReference>